<feature type="signal peptide" evidence="3">
    <location>
        <begin position="1"/>
        <end position="21"/>
    </location>
</feature>
<evidence type="ECO:0000256" key="3">
    <source>
        <dbReference type="SAM" id="SignalP"/>
    </source>
</evidence>
<comment type="caution">
    <text evidence="4">The sequence shown here is derived from an EMBL/GenBank/DDBJ whole genome shotgun (WGS) entry which is preliminary data.</text>
</comment>
<dbReference type="InterPro" id="IPR032675">
    <property type="entry name" value="LRR_dom_sf"/>
</dbReference>
<organism evidence="4 5">
    <name type="scientific">Henosepilachna vigintioctopunctata</name>
    <dbReference type="NCBI Taxonomy" id="420089"/>
    <lineage>
        <taxon>Eukaryota</taxon>
        <taxon>Metazoa</taxon>
        <taxon>Ecdysozoa</taxon>
        <taxon>Arthropoda</taxon>
        <taxon>Hexapoda</taxon>
        <taxon>Insecta</taxon>
        <taxon>Pterygota</taxon>
        <taxon>Neoptera</taxon>
        <taxon>Endopterygota</taxon>
        <taxon>Coleoptera</taxon>
        <taxon>Polyphaga</taxon>
        <taxon>Cucujiformia</taxon>
        <taxon>Coccinelloidea</taxon>
        <taxon>Coccinellidae</taxon>
        <taxon>Epilachninae</taxon>
        <taxon>Epilachnini</taxon>
        <taxon>Henosepilachna</taxon>
    </lineage>
</organism>
<dbReference type="InterPro" id="IPR001611">
    <property type="entry name" value="Leu-rich_rpt"/>
</dbReference>
<evidence type="ECO:0000313" key="5">
    <source>
        <dbReference type="Proteomes" id="UP001431783"/>
    </source>
</evidence>
<dbReference type="SMART" id="SM00369">
    <property type="entry name" value="LRR_TYP"/>
    <property type="match status" value="8"/>
</dbReference>
<evidence type="ECO:0000313" key="4">
    <source>
        <dbReference type="EMBL" id="KAK9870226.1"/>
    </source>
</evidence>
<gene>
    <name evidence="4" type="ORF">WA026_006310</name>
</gene>
<dbReference type="PROSITE" id="PS51450">
    <property type="entry name" value="LRR"/>
    <property type="match status" value="3"/>
</dbReference>
<dbReference type="Pfam" id="PF13855">
    <property type="entry name" value="LRR_8"/>
    <property type="match status" value="3"/>
</dbReference>
<evidence type="ECO:0000256" key="2">
    <source>
        <dbReference type="ARBA" id="ARBA00022737"/>
    </source>
</evidence>
<accession>A0AAW1TR27</accession>
<dbReference type="SUPFAM" id="SSF52058">
    <property type="entry name" value="L domain-like"/>
    <property type="match status" value="1"/>
</dbReference>
<dbReference type="AlphaFoldDB" id="A0AAW1TR27"/>
<reference evidence="4 5" key="1">
    <citation type="submission" date="2023-03" db="EMBL/GenBank/DDBJ databases">
        <title>Genome insight into feeding habits of ladybird beetles.</title>
        <authorList>
            <person name="Li H.-S."/>
            <person name="Huang Y.-H."/>
            <person name="Pang H."/>
        </authorList>
    </citation>
    <scope>NUCLEOTIDE SEQUENCE [LARGE SCALE GENOMIC DNA]</scope>
    <source>
        <strain evidence="4">SYSU_2023b</strain>
        <tissue evidence="4">Whole body</tissue>
    </source>
</reference>
<sequence>MRLTLLECVPFLSIIIKECLSVEILEGCDYNDLQRMYYCNDITHVFPNQFYGNYHLKCTDCNISRFTEKTFPYNNRLDSFNVSYSNIQTIYRRAFSKLTTIQYIYLDNNAINKIEADAFSGVKQLFELHLEHNNLKQLTPKFLNNAATNSLDLSYNQLKEIAEESFEGVGGVLVLDLSHNKIEKLHRRSFDSLNSLEILDLQNNQLCQLPLGVLSMLKELKSLNLSSNKLTSLSMGTLSGLKSLNTLNLENNSLSHFIGDFLLPLTSLENLDISLNGIYHFDGNAITENSSTLKSLRIDYNIFQCHNLRDLVRYFRKVNIDIISLSESYDVQNIFGIACTETDIRMTIPYKKFFALAKEETEEIKEIC</sequence>
<dbReference type="PANTHER" id="PTHR24366">
    <property type="entry name" value="IG(IMMUNOGLOBULIN) AND LRR(LEUCINE RICH REPEAT) DOMAINS"/>
    <property type="match status" value="1"/>
</dbReference>
<dbReference type="PRINTS" id="PR00019">
    <property type="entry name" value="LEURICHRPT"/>
</dbReference>
<dbReference type="InterPro" id="IPR003591">
    <property type="entry name" value="Leu-rich_rpt_typical-subtyp"/>
</dbReference>
<evidence type="ECO:0000256" key="1">
    <source>
        <dbReference type="ARBA" id="ARBA00022614"/>
    </source>
</evidence>
<dbReference type="Gene3D" id="3.80.10.10">
    <property type="entry name" value="Ribonuclease Inhibitor"/>
    <property type="match status" value="3"/>
</dbReference>
<feature type="chain" id="PRO_5043362850" evidence="3">
    <location>
        <begin position="22"/>
        <end position="368"/>
    </location>
</feature>
<proteinExistence type="predicted"/>
<keyword evidence="3" id="KW-0732">Signal</keyword>
<keyword evidence="1" id="KW-0433">Leucine-rich repeat</keyword>
<dbReference type="Proteomes" id="UP001431783">
    <property type="component" value="Unassembled WGS sequence"/>
</dbReference>
<name>A0AAW1TR27_9CUCU</name>
<keyword evidence="2" id="KW-0677">Repeat</keyword>
<keyword evidence="5" id="KW-1185">Reference proteome</keyword>
<dbReference type="EMBL" id="JARQZJ010000002">
    <property type="protein sequence ID" value="KAK9870226.1"/>
    <property type="molecule type" value="Genomic_DNA"/>
</dbReference>
<protein>
    <submittedName>
        <fullName evidence="4">Uncharacterized protein</fullName>
    </submittedName>
</protein>